<organism evidence="2 3">
    <name type="scientific">Austropuccinia psidii MF-1</name>
    <dbReference type="NCBI Taxonomy" id="1389203"/>
    <lineage>
        <taxon>Eukaryota</taxon>
        <taxon>Fungi</taxon>
        <taxon>Dikarya</taxon>
        <taxon>Basidiomycota</taxon>
        <taxon>Pucciniomycotina</taxon>
        <taxon>Pucciniomycetes</taxon>
        <taxon>Pucciniales</taxon>
        <taxon>Sphaerophragmiaceae</taxon>
        <taxon>Austropuccinia</taxon>
    </lineage>
</organism>
<dbReference type="AlphaFoldDB" id="A0A9Q3IKQ3"/>
<dbReference type="EMBL" id="AVOT02047100">
    <property type="protein sequence ID" value="MBW0542379.1"/>
    <property type="molecule type" value="Genomic_DNA"/>
</dbReference>
<feature type="compositionally biased region" description="Polar residues" evidence="1">
    <location>
        <begin position="289"/>
        <end position="301"/>
    </location>
</feature>
<sequence>MNLRGIGGNCTSIVELAEFPPITLVTGEERNIHLFVARGAVHTVLERPFLADNNIRLDFSQQKGEILSYIELDGRRICLPICSPQKVGWREKPPAGMDLCKASKIAISEEHPQVFKLEEIKEYGEKMEIKRELSSNDTEDIKPKPKEINLKGITTPRRENGNACNQRSQAINSYNFRNPEEIRRKPVTKLLSPIKESKSFSKGIFKNNWISSVKPVMSIINVTEEARDLDSCPDTSALYSLKEISLKYKIIINTDLKPQDIPIIQEESIKPTSKSKQSEELNKSLENIIDNQPTNENYDGQDTSKGESEKTNKDNTYKSKSLLPKEVTSPPIGFSQISQEEVSHREDNNDIQKAQLFPSKMINVEPRLCLENKDITKQNLQNSKIETRKS</sequence>
<keyword evidence="3" id="KW-1185">Reference proteome</keyword>
<protein>
    <submittedName>
        <fullName evidence="2">Uncharacterized protein</fullName>
    </submittedName>
</protein>
<dbReference type="OrthoDB" id="5535068at2759"/>
<feature type="region of interest" description="Disordered" evidence="1">
    <location>
        <begin position="287"/>
        <end position="350"/>
    </location>
</feature>
<accession>A0A9Q3IKQ3</accession>
<feature type="compositionally biased region" description="Basic and acidic residues" evidence="1">
    <location>
        <begin position="341"/>
        <end position="350"/>
    </location>
</feature>
<name>A0A9Q3IKQ3_9BASI</name>
<dbReference type="Proteomes" id="UP000765509">
    <property type="component" value="Unassembled WGS sequence"/>
</dbReference>
<evidence type="ECO:0000313" key="3">
    <source>
        <dbReference type="Proteomes" id="UP000765509"/>
    </source>
</evidence>
<gene>
    <name evidence="2" type="ORF">O181_082094</name>
</gene>
<evidence type="ECO:0000256" key="1">
    <source>
        <dbReference type="SAM" id="MobiDB-lite"/>
    </source>
</evidence>
<comment type="caution">
    <text evidence="2">The sequence shown here is derived from an EMBL/GenBank/DDBJ whole genome shotgun (WGS) entry which is preliminary data.</text>
</comment>
<reference evidence="2" key="1">
    <citation type="submission" date="2021-03" db="EMBL/GenBank/DDBJ databases">
        <title>Draft genome sequence of rust myrtle Austropuccinia psidii MF-1, a brazilian biotype.</title>
        <authorList>
            <person name="Quecine M.C."/>
            <person name="Pachon D.M.R."/>
            <person name="Bonatelli M.L."/>
            <person name="Correr F.H."/>
            <person name="Franceschini L.M."/>
            <person name="Leite T.F."/>
            <person name="Margarido G.R.A."/>
            <person name="Almeida C.A."/>
            <person name="Ferrarezi J.A."/>
            <person name="Labate C.A."/>
        </authorList>
    </citation>
    <scope>NUCLEOTIDE SEQUENCE</scope>
    <source>
        <strain evidence="2">MF-1</strain>
    </source>
</reference>
<evidence type="ECO:0000313" key="2">
    <source>
        <dbReference type="EMBL" id="MBW0542379.1"/>
    </source>
</evidence>
<proteinExistence type="predicted"/>
<feature type="compositionally biased region" description="Basic and acidic residues" evidence="1">
    <location>
        <begin position="302"/>
        <end position="317"/>
    </location>
</feature>